<dbReference type="KEGG" id="hir:HETIRDRAFT_311480"/>
<name>W4KJL8_HETIT</name>
<dbReference type="GeneID" id="20669875"/>
<reference evidence="1 2" key="1">
    <citation type="journal article" date="2012" name="New Phytol.">
        <title>Insight into trade-off between wood decay and parasitism from the genome of a fungal forest pathogen.</title>
        <authorList>
            <person name="Olson A."/>
            <person name="Aerts A."/>
            <person name="Asiegbu F."/>
            <person name="Belbahri L."/>
            <person name="Bouzid O."/>
            <person name="Broberg A."/>
            <person name="Canback B."/>
            <person name="Coutinho P.M."/>
            <person name="Cullen D."/>
            <person name="Dalman K."/>
            <person name="Deflorio G."/>
            <person name="van Diepen L.T."/>
            <person name="Dunand C."/>
            <person name="Duplessis S."/>
            <person name="Durling M."/>
            <person name="Gonthier P."/>
            <person name="Grimwood J."/>
            <person name="Fossdal C.G."/>
            <person name="Hansson D."/>
            <person name="Henrissat B."/>
            <person name="Hietala A."/>
            <person name="Himmelstrand K."/>
            <person name="Hoffmeister D."/>
            <person name="Hogberg N."/>
            <person name="James T.Y."/>
            <person name="Karlsson M."/>
            <person name="Kohler A."/>
            <person name="Kues U."/>
            <person name="Lee Y.H."/>
            <person name="Lin Y.C."/>
            <person name="Lind M."/>
            <person name="Lindquist E."/>
            <person name="Lombard V."/>
            <person name="Lucas S."/>
            <person name="Lunden K."/>
            <person name="Morin E."/>
            <person name="Murat C."/>
            <person name="Park J."/>
            <person name="Raffaello T."/>
            <person name="Rouze P."/>
            <person name="Salamov A."/>
            <person name="Schmutz J."/>
            <person name="Solheim H."/>
            <person name="Stahlberg J."/>
            <person name="Velez H."/>
            <person name="de Vries R.P."/>
            <person name="Wiebenga A."/>
            <person name="Woodward S."/>
            <person name="Yakovlev I."/>
            <person name="Garbelotto M."/>
            <person name="Martin F."/>
            <person name="Grigoriev I.V."/>
            <person name="Stenlid J."/>
        </authorList>
    </citation>
    <scope>NUCLEOTIDE SEQUENCE [LARGE SCALE GENOMIC DNA]</scope>
    <source>
        <strain evidence="1 2">TC 32-1</strain>
    </source>
</reference>
<dbReference type="EMBL" id="KI925455">
    <property type="protein sequence ID" value="ETW86047.1"/>
    <property type="molecule type" value="Genomic_DNA"/>
</dbReference>
<evidence type="ECO:0000313" key="1">
    <source>
        <dbReference type="EMBL" id="ETW86047.1"/>
    </source>
</evidence>
<dbReference type="Proteomes" id="UP000030671">
    <property type="component" value="Unassembled WGS sequence"/>
</dbReference>
<proteinExistence type="predicted"/>
<protein>
    <submittedName>
        <fullName evidence="1">Uncharacterized protein</fullName>
    </submittedName>
</protein>
<dbReference type="HOGENOM" id="CLU_1115868_0_0_1"/>
<keyword evidence="2" id="KW-1185">Reference proteome</keyword>
<dbReference type="RefSeq" id="XP_009542830.1">
    <property type="nucleotide sequence ID" value="XM_009544535.1"/>
</dbReference>
<dbReference type="InParanoid" id="W4KJL8"/>
<gene>
    <name evidence="1" type="ORF">HETIRDRAFT_311480</name>
</gene>
<sequence>MKFCRALVYKSELFSSVQSSVQLSLSPFKPPSIPMFPSKELHFLTFAAITSAMLINVFHPSVMSTIALFDPFNTSYTAFNATNATISKHAIRTGTRGSVHMPGANSTTTANRSRTVACQLLSKTSSMRLPSYRHTRRRKSKPIAQADLPDMAQKWKDICLASGGDILTNDPCVQLAGERSINALLAGDPCAQQDNADAMIDFANSAGITNRDRLIANAVAFYEHPWNALNIPSALVCQKAPKNSELNVL</sequence>
<dbReference type="AlphaFoldDB" id="W4KJL8"/>
<accession>W4KJL8</accession>
<evidence type="ECO:0000313" key="2">
    <source>
        <dbReference type="Proteomes" id="UP000030671"/>
    </source>
</evidence>
<organism evidence="1 2">
    <name type="scientific">Heterobasidion irregulare (strain TC 32-1)</name>
    <dbReference type="NCBI Taxonomy" id="747525"/>
    <lineage>
        <taxon>Eukaryota</taxon>
        <taxon>Fungi</taxon>
        <taxon>Dikarya</taxon>
        <taxon>Basidiomycota</taxon>
        <taxon>Agaricomycotina</taxon>
        <taxon>Agaricomycetes</taxon>
        <taxon>Russulales</taxon>
        <taxon>Bondarzewiaceae</taxon>
        <taxon>Heterobasidion</taxon>
        <taxon>Heterobasidion annosum species complex</taxon>
    </lineage>
</organism>